<dbReference type="InterPro" id="IPR003864">
    <property type="entry name" value="CSC1/OSCA1-like_7TM"/>
</dbReference>
<evidence type="ECO:0000256" key="8">
    <source>
        <dbReference type="SAM" id="Phobius"/>
    </source>
</evidence>
<feature type="domain" description="CSC1/OSCA1-like cytosolic" evidence="11">
    <location>
        <begin position="212"/>
        <end position="381"/>
    </location>
</feature>
<keyword evidence="6 8" id="KW-0472">Membrane</keyword>
<dbReference type="AlphaFoldDB" id="A0A9P6REP7"/>
<dbReference type="InterPro" id="IPR027815">
    <property type="entry name" value="CSC1/OSCA1-like_cyt"/>
</dbReference>
<sequence>MLRVQSQDGYEDVYGSYGVMKPGNAKKATNSTGLASQLVISVALGLFALLLFCFLRTRWIVMFAPRTKLRRHTPPILSATFFGWIPQLLRIPEAEVLDCVGLDAVMLLRFFKMAIKLFMLCSIPGLLIIMPVNYYSARDDPSAPGNGTNVLAALDLDSDALQSTSLLYLFTQFTFAWVFSLASVYTIWHTYEDYITIRRKYMLKRAKSITNRSVMVVGLPTHLQNDRELATFYESLNVGIVESAHVCRHVRTLKRMIQQREHALRNLEEVYTHYYGNPSEFPGYDPDKIEIDDDRVAAEDHIGMDEPEHVSESTSLIRPQAKKRPTMRLGYLGLFGKKVDKIDHYRDIFVTLDKAVQKMRLSRIFPTTSIGFITFEEMHSALGVRSVVVNTTVFFLIFFWSGPIGVFSSFLSLKSLEKLIPGITKIAESNPIFKSVLQGFLPTLGVTVFLAVVPKILQALCERQGIQSRSGVARSLYNKYFTFILFNVVLVFTVVGTWAQLVNKVYHNIGELTLLLAASLPRVAPFFVNYLILKGIGLFPLQLLQIGEVIDQVVHGILSKTPRDYAEARAPPELHHGVVYANATLAMVIVLIYSCLKPLILVFGVIYFSLGYLVFKYQLLYVLFHPYESSGQTWPMAYNRITLGLIIFQLTTLGLFMLRQAYILGILLVPLPIGTIWFWAYTTRQYKESAEFIPLELLRPEEIEAHQEPHENSAVLPTAVGSATQLPGHVLIDVDQNDGAAGTTGNTKMNGSAVVTATAVVTPGGTFRRIPKSVVEEDDYQAIPDRYTDYRQPPMTLYPGVLNSSMRQYNHPAIAGPLPTLWLPLRKGDGGKQRATSQEPRVAPHGSETDSDSDDEHHAHEHVEDALARPPLMLPTKDNDMPQSYDEGDNLVGGGQDEDFSSPAGGLENTATITDAGISSSPNQSRGPQGILTFPEAESPMTTQSADGATDATASGVESKRNSAVEGVKDVYYHHPERRASRASTGSSANLMRRSLQGEGSRGNLQQDEASAPAGLPTSAAPPAK</sequence>
<name>A0A9P6REP7_9FUNG</name>
<keyword evidence="4 8" id="KW-0812">Transmembrane</keyword>
<evidence type="ECO:0000259" key="11">
    <source>
        <dbReference type="Pfam" id="PF14703"/>
    </source>
</evidence>
<keyword evidence="5 8" id="KW-1133">Transmembrane helix</keyword>
<dbReference type="Proteomes" id="UP000738325">
    <property type="component" value="Unassembled WGS sequence"/>
</dbReference>
<keyword evidence="13" id="KW-1185">Reference proteome</keyword>
<evidence type="ECO:0000256" key="5">
    <source>
        <dbReference type="ARBA" id="ARBA00022989"/>
    </source>
</evidence>
<dbReference type="InterPro" id="IPR032880">
    <property type="entry name" value="CSC1/OSCA1-like_N"/>
</dbReference>
<feature type="domain" description="CSC1/OSCA1-like 7TM region" evidence="9">
    <location>
        <begin position="385"/>
        <end position="656"/>
    </location>
</feature>
<feature type="transmembrane region" description="Helical" evidence="8">
    <location>
        <begin position="480"/>
        <end position="501"/>
    </location>
</feature>
<dbReference type="Pfam" id="PF02714">
    <property type="entry name" value="RSN1_7TM"/>
    <property type="match status" value="1"/>
</dbReference>
<evidence type="ECO:0000256" key="7">
    <source>
        <dbReference type="SAM" id="MobiDB-lite"/>
    </source>
</evidence>
<feature type="transmembrane region" description="Helical" evidence="8">
    <location>
        <begin position="166"/>
        <end position="188"/>
    </location>
</feature>
<gene>
    <name evidence="12" type="ORF">BGZ99_006549</name>
</gene>
<comment type="caution">
    <text evidence="12">The sequence shown here is derived from an EMBL/GenBank/DDBJ whole genome shotgun (WGS) entry which is preliminary data.</text>
</comment>
<feature type="transmembrane region" description="Helical" evidence="8">
    <location>
        <begin position="117"/>
        <end position="136"/>
    </location>
</feature>
<reference evidence="12" key="1">
    <citation type="journal article" date="2020" name="Fungal Divers.">
        <title>Resolving the Mortierellaceae phylogeny through synthesis of multi-gene phylogenetics and phylogenomics.</title>
        <authorList>
            <person name="Vandepol N."/>
            <person name="Liber J."/>
            <person name="Desiro A."/>
            <person name="Na H."/>
            <person name="Kennedy M."/>
            <person name="Barry K."/>
            <person name="Grigoriev I.V."/>
            <person name="Miller A.N."/>
            <person name="O'Donnell K."/>
            <person name="Stajich J.E."/>
            <person name="Bonito G."/>
        </authorList>
    </citation>
    <scope>NUCLEOTIDE SEQUENCE</scope>
    <source>
        <strain evidence="12">REB-010B</strain>
    </source>
</reference>
<dbReference type="PANTHER" id="PTHR13018:SF5">
    <property type="entry name" value="RE44586P"/>
    <property type="match status" value="1"/>
</dbReference>
<organism evidence="12 13">
    <name type="scientific">Dissophora globulifera</name>
    <dbReference type="NCBI Taxonomy" id="979702"/>
    <lineage>
        <taxon>Eukaryota</taxon>
        <taxon>Fungi</taxon>
        <taxon>Fungi incertae sedis</taxon>
        <taxon>Mucoromycota</taxon>
        <taxon>Mortierellomycotina</taxon>
        <taxon>Mortierellomycetes</taxon>
        <taxon>Mortierellales</taxon>
        <taxon>Mortierellaceae</taxon>
        <taxon>Dissophora</taxon>
    </lineage>
</organism>
<feature type="transmembrane region" description="Helical" evidence="8">
    <location>
        <begin position="387"/>
        <end position="411"/>
    </location>
</feature>
<feature type="transmembrane region" description="Helical" evidence="8">
    <location>
        <begin position="636"/>
        <end position="656"/>
    </location>
</feature>
<evidence type="ECO:0000256" key="4">
    <source>
        <dbReference type="ARBA" id="ARBA00022692"/>
    </source>
</evidence>
<dbReference type="Pfam" id="PF13967">
    <property type="entry name" value="RSN1_TM"/>
    <property type="match status" value="1"/>
</dbReference>
<evidence type="ECO:0000256" key="1">
    <source>
        <dbReference type="ARBA" id="ARBA00004141"/>
    </source>
</evidence>
<comment type="subcellular location">
    <subcellularLocation>
        <location evidence="1">Membrane</location>
        <topology evidence="1">Multi-pass membrane protein</topology>
    </subcellularLocation>
</comment>
<feature type="compositionally biased region" description="Polar residues" evidence="7">
    <location>
        <begin position="909"/>
        <end position="927"/>
    </location>
</feature>
<feature type="region of interest" description="Disordered" evidence="7">
    <location>
        <begin position="825"/>
        <end position="1025"/>
    </location>
</feature>
<dbReference type="InterPro" id="IPR045122">
    <property type="entry name" value="Csc1-like"/>
</dbReference>
<dbReference type="OrthoDB" id="1689567at2759"/>
<evidence type="ECO:0000256" key="6">
    <source>
        <dbReference type="ARBA" id="ARBA00023136"/>
    </source>
</evidence>
<evidence type="ECO:0000256" key="3">
    <source>
        <dbReference type="ARBA" id="ARBA00022448"/>
    </source>
</evidence>
<feature type="compositionally biased region" description="Basic and acidic residues" evidence="7">
    <location>
        <begin position="958"/>
        <end position="980"/>
    </location>
</feature>
<evidence type="ECO:0000259" key="10">
    <source>
        <dbReference type="Pfam" id="PF13967"/>
    </source>
</evidence>
<feature type="transmembrane region" description="Helical" evidence="8">
    <location>
        <begin position="662"/>
        <end position="681"/>
    </location>
</feature>
<proteinExistence type="inferred from homology"/>
<dbReference type="PANTHER" id="PTHR13018">
    <property type="entry name" value="PROBABLE MEMBRANE PROTEIN DUF221-RELATED"/>
    <property type="match status" value="1"/>
</dbReference>
<evidence type="ECO:0000313" key="13">
    <source>
        <dbReference type="Proteomes" id="UP000738325"/>
    </source>
</evidence>
<comment type="similarity">
    <text evidence="2">Belongs to the CSC1 (TC 1.A.17) family.</text>
</comment>
<feature type="domain" description="CSC1/OSCA1-like N-terminal transmembrane" evidence="10">
    <location>
        <begin position="34"/>
        <end position="189"/>
    </location>
</feature>
<evidence type="ECO:0000256" key="2">
    <source>
        <dbReference type="ARBA" id="ARBA00007779"/>
    </source>
</evidence>
<accession>A0A9P6REP7</accession>
<protein>
    <recommendedName>
        <fullName evidence="14">DUF221-domain-containing protein</fullName>
    </recommendedName>
</protein>
<feature type="transmembrane region" description="Helical" evidence="8">
    <location>
        <begin position="577"/>
        <end position="594"/>
    </location>
</feature>
<dbReference type="GO" id="GO:0005227">
    <property type="term" value="F:calcium-activated cation channel activity"/>
    <property type="evidence" value="ECO:0007669"/>
    <property type="project" value="InterPro"/>
</dbReference>
<evidence type="ECO:0008006" key="14">
    <source>
        <dbReference type="Google" id="ProtNLM"/>
    </source>
</evidence>
<evidence type="ECO:0000313" key="12">
    <source>
        <dbReference type="EMBL" id="KAG0317019.1"/>
    </source>
</evidence>
<feature type="transmembrane region" description="Helical" evidence="8">
    <location>
        <begin position="439"/>
        <end position="460"/>
    </location>
</feature>
<feature type="transmembrane region" description="Helical" evidence="8">
    <location>
        <begin position="38"/>
        <end position="61"/>
    </location>
</feature>
<evidence type="ECO:0000259" key="9">
    <source>
        <dbReference type="Pfam" id="PF02714"/>
    </source>
</evidence>
<feature type="transmembrane region" description="Helical" evidence="8">
    <location>
        <begin position="600"/>
        <end position="624"/>
    </location>
</feature>
<dbReference type="GO" id="GO:0005886">
    <property type="term" value="C:plasma membrane"/>
    <property type="evidence" value="ECO:0007669"/>
    <property type="project" value="TreeGrafter"/>
</dbReference>
<keyword evidence="3" id="KW-0813">Transport</keyword>
<dbReference type="Pfam" id="PF14703">
    <property type="entry name" value="PHM7_cyt"/>
    <property type="match status" value="1"/>
</dbReference>
<feature type="compositionally biased region" description="Basic and acidic residues" evidence="7">
    <location>
        <begin position="855"/>
        <end position="867"/>
    </location>
</feature>
<dbReference type="EMBL" id="JAAAIP010000446">
    <property type="protein sequence ID" value="KAG0317019.1"/>
    <property type="molecule type" value="Genomic_DNA"/>
</dbReference>